<gene>
    <name evidence="5" type="ORF">D915_010047</name>
</gene>
<dbReference type="InterPro" id="IPR009053">
    <property type="entry name" value="Prefoldin"/>
</dbReference>
<evidence type="ECO:0000256" key="2">
    <source>
        <dbReference type="ARBA" id="ARBA00011695"/>
    </source>
</evidence>
<dbReference type="Gene3D" id="1.10.287.370">
    <property type="match status" value="1"/>
</dbReference>
<evidence type="ECO:0000256" key="1">
    <source>
        <dbReference type="ARBA" id="ARBA00008045"/>
    </source>
</evidence>
<sequence>MTNKVDPDVKKVCYIEQKSEKQQAIEAHRQQTITANQQIAILNAQLDGMNVKHRRSELIEQELNTLPEDVVTYKATGRMFIKRSIPVILEGLLQERTIITENIDLLKNNREAVNKSLAESKEALRELLNAKQNS</sequence>
<comment type="caution">
    <text evidence="5">The sequence shown here is derived from an EMBL/GenBank/DDBJ whole genome shotgun (WGS) entry which is preliminary data.</text>
</comment>
<dbReference type="Pfam" id="PF01920">
    <property type="entry name" value="Prefoldin_2"/>
    <property type="match status" value="1"/>
</dbReference>
<evidence type="ECO:0000313" key="5">
    <source>
        <dbReference type="EMBL" id="THD19185.1"/>
    </source>
</evidence>
<dbReference type="GO" id="GO:0016272">
    <property type="term" value="C:prefoldin complex"/>
    <property type="evidence" value="ECO:0007669"/>
    <property type="project" value="InterPro"/>
</dbReference>
<feature type="coiled-coil region" evidence="4">
    <location>
        <begin position="89"/>
        <end position="134"/>
    </location>
</feature>
<dbReference type="EMBL" id="JXXN02007093">
    <property type="protein sequence ID" value="THD19185.1"/>
    <property type="molecule type" value="Genomic_DNA"/>
</dbReference>
<evidence type="ECO:0000313" key="6">
    <source>
        <dbReference type="Proteomes" id="UP000230066"/>
    </source>
</evidence>
<dbReference type="SUPFAM" id="SSF46579">
    <property type="entry name" value="Prefoldin"/>
    <property type="match status" value="1"/>
</dbReference>
<comment type="similarity">
    <text evidence="1">Belongs to the prefoldin subunit beta family.</text>
</comment>
<evidence type="ECO:0000256" key="4">
    <source>
        <dbReference type="SAM" id="Coils"/>
    </source>
</evidence>
<keyword evidence="4" id="KW-0175">Coiled coil</keyword>
<dbReference type="GO" id="GO:0044183">
    <property type="term" value="F:protein folding chaperone"/>
    <property type="evidence" value="ECO:0007669"/>
    <property type="project" value="TreeGrafter"/>
</dbReference>
<protein>
    <submittedName>
        <fullName evidence="5">Prefoldin subunit</fullName>
    </submittedName>
</protein>
<comment type="subunit">
    <text evidence="2">Heterohexamer of two PFD-alpha type and four PFD-beta type subunits.</text>
</comment>
<dbReference type="AlphaFoldDB" id="A0A4E0QV19"/>
<reference evidence="5" key="1">
    <citation type="submission" date="2019-03" db="EMBL/GenBank/DDBJ databases">
        <title>Improved annotation for the trematode Fasciola hepatica.</title>
        <authorList>
            <person name="Choi Y.-J."/>
            <person name="Martin J."/>
            <person name="Mitreva M."/>
        </authorList>
    </citation>
    <scope>NUCLEOTIDE SEQUENCE [LARGE SCALE GENOMIC DNA]</scope>
</reference>
<dbReference type="InterPro" id="IPR002777">
    <property type="entry name" value="PFD_beta-like"/>
</dbReference>
<keyword evidence="6" id="KW-1185">Reference proteome</keyword>
<dbReference type="PANTHER" id="PTHR20903:SF0">
    <property type="entry name" value="PREFOLDIN SUBUNIT 1"/>
    <property type="match status" value="1"/>
</dbReference>
<proteinExistence type="inferred from homology"/>
<dbReference type="GO" id="GO:0051082">
    <property type="term" value="F:unfolded protein binding"/>
    <property type="evidence" value="ECO:0007669"/>
    <property type="project" value="InterPro"/>
</dbReference>
<dbReference type="GO" id="GO:0005737">
    <property type="term" value="C:cytoplasm"/>
    <property type="evidence" value="ECO:0007669"/>
    <property type="project" value="TreeGrafter"/>
</dbReference>
<evidence type="ECO:0000256" key="3">
    <source>
        <dbReference type="ARBA" id="ARBA00023186"/>
    </source>
</evidence>
<dbReference type="PANTHER" id="PTHR20903">
    <property type="entry name" value="PREFOLDIN SUBUNIT 1-RELATED"/>
    <property type="match status" value="1"/>
</dbReference>
<name>A0A4E0QV19_FASHE</name>
<accession>A0A4E0QV19</accession>
<keyword evidence="3" id="KW-0143">Chaperone</keyword>
<organism evidence="5 6">
    <name type="scientific">Fasciola hepatica</name>
    <name type="common">Liver fluke</name>
    <dbReference type="NCBI Taxonomy" id="6192"/>
    <lineage>
        <taxon>Eukaryota</taxon>
        <taxon>Metazoa</taxon>
        <taxon>Spiralia</taxon>
        <taxon>Lophotrochozoa</taxon>
        <taxon>Platyhelminthes</taxon>
        <taxon>Trematoda</taxon>
        <taxon>Digenea</taxon>
        <taxon>Plagiorchiida</taxon>
        <taxon>Echinostomata</taxon>
        <taxon>Echinostomatoidea</taxon>
        <taxon>Fasciolidae</taxon>
        <taxon>Fasciola</taxon>
    </lineage>
</organism>
<dbReference type="Proteomes" id="UP000230066">
    <property type="component" value="Unassembled WGS sequence"/>
</dbReference>